<dbReference type="Gene3D" id="3.40.980.10">
    <property type="entry name" value="MoaB/Mog-like domain"/>
    <property type="match status" value="1"/>
</dbReference>
<feature type="compositionally biased region" description="Basic and acidic residues" evidence="7">
    <location>
        <begin position="29"/>
        <end position="46"/>
    </location>
</feature>
<dbReference type="Gene3D" id="2.40.340.10">
    <property type="entry name" value="MoeA, C-terminal, domain IV"/>
    <property type="match status" value="1"/>
</dbReference>
<dbReference type="PANTHER" id="PTHR10192:SF5">
    <property type="entry name" value="GEPHYRIN"/>
    <property type="match status" value="1"/>
</dbReference>
<keyword evidence="6 9" id="KW-0808">Transferase</keyword>
<dbReference type="InterPro" id="IPR036688">
    <property type="entry name" value="MoeA_C_domain_IV_sf"/>
</dbReference>
<dbReference type="Gene3D" id="3.90.105.10">
    <property type="entry name" value="Molybdopterin biosynthesis moea protein, domain 2"/>
    <property type="match status" value="1"/>
</dbReference>
<dbReference type="PROSITE" id="PS01078">
    <property type="entry name" value="MOCF_BIOSYNTHESIS_1"/>
    <property type="match status" value="1"/>
</dbReference>
<keyword evidence="4 6" id="KW-0501">Molybdenum cofactor biosynthesis</keyword>
<dbReference type="InterPro" id="IPR005110">
    <property type="entry name" value="MoeA_linker/N"/>
</dbReference>
<proteinExistence type="inferred from homology"/>
<feature type="region of interest" description="Disordered" evidence="7">
    <location>
        <begin position="1"/>
        <end position="55"/>
    </location>
</feature>
<dbReference type="EMBL" id="CP040098">
    <property type="protein sequence ID" value="QCQ22190.1"/>
    <property type="molecule type" value="Genomic_DNA"/>
</dbReference>
<dbReference type="Pfam" id="PF00994">
    <property type="entry name" value="MoCF_biosynth"/>
    <property type="match status" value="1"/>
</dbReference>
<dbReference type="InterPro" id="IPR036135">
    <property type="entry name" value="MoeA_linker/N_sf"/>
</dbReference>
<keyword evidence="10" id="KW-1185">Reference proteome</keyword>
<feature type="domain" description="MoaB/Mog" evidence="8">
    <location>
        <begin position="217"/>
        <end position="353"/>
    </location>
</feature>
<protein>
    <recommendedName>
        <fullName evidence="6">Molybdopterin molybdenumtransferase</fullName>
        <ecNumber evidence="6">2.10.1.1</ecNumber>
    </recommendedName>
</protein>
<dbReference type="SUPFAM" id="SSF63867">
    <property type="entry name" value="MoeA C-terminal domain-like"/>
    <property type="match status" value="1"/>
</dbReference>
<dbReference type="SUPFAM" id="SSF63882">
    <property type="entry name" value="MoeA N-terminal region -like"/>
    <property type="match status" value="1"/>
</dbReference>
<dbReference type="SUPFAM" id="SSF53218">
    <property type="entry name" value="Molybdenum cofactor biosynthesis proteins"/>
    <property type="match status" value="1"/>
</dbReference>
<dbReference type="CDD" id="cd00887">
    <property type="entry name" value="MoeA"/>
    <property type="match status" value="1"/>
</dbReference>
<evidence type="ECO:0000256" key="2">
    <source>
        <dbReference type="ARBA" id="ARBA00005046"/>
    </source>
</evidence>
<reference evidence="9 10" key="2">
    <citation type="submission" date="2019-05" db="EMBL/GenBank/DDBJ databases">
        <authorList>
            <person name="Suflita J.M."/>
            <person name="Marks C.R."/>
        </authorList>
    </citation>
    <scope>NUCLEOTIDE SEQUENCE [LARGE SCALE GENOMIC DNA]</scope>
    <source>
        <strain evidence="9 10">ALDC</strain>
    </source>
</reference>
<dbReference type="InterPro" id="IPR036425">
    <property type="entry name" value="MoaB/Mog-like_dom_sf"/>
</dbReference>
<comment type="pathway">
    <text evidence="2 6">Cofactor biosynthesis; molybdopterin biosynthesis.</text>
</comment>
<evidence type="ECO:0000256" key="1">
    <source>
        <dbReference type="ARBA" id="ARBA00002901"/>
    </source>
</evidence>
<evidence type="ECO:0000313" key="10">
    <source>
        <dbReference type="Proteomes" id="UP000298602"/>
    </source>
</evidence>
<dbReference type="EC" id="2.10.1.1" evidence="6"/>
<dbReference type="InterPro" id="IPR038987">
    <property type="entry name" value="MoeA-like"/>
</dbReference>
<dbReference type="PANTHER" id="PTHR10192">
    <property type="entry name" value="MOLYBDOPTERIN BIOSYNTHESIS PROTEIN"/>
    <property type="match status" value="1"/>
</dbReference>
<dbReference type="Proteomes" id="UP000298602">
    <property type="component" value="Chromosome"/>
</dbReference>
<evidence type="ECO:0000256" key="5">
    <source>
        <dbReference type="ARBA" id="ARBA00047317"/>
    </source>
</evidence>
<reference evidence="9 10" key="1">
    <citation type="submission" date="2019-05" db="EMBL/GenBank/DDBJ databases">
        <title>The Complete Genome Sequence of the n-alkane-degrading Desulfoglaeba alkanexedens ALDC reveals multiple alkylsuccinate synthase gene clusters.</title>
        <authorList>
            <person name="Callaghan A.V."/>
            <person name="Davidova I.A."/>
            <person name="Duncan K.E."/>
            <person name="Morris B."/>
            <person name="McInerney M.J."/>
        </authorList>
    </citation>
    <scope>NUCLEOTIDE SEQUENCE [LARGE SCALE GENOMIC DNA]</scope>
    <source>
        <strain evidence="9 10">ALDC</strain>
    </source>
</reference>
<name>A0A4P8L2Y2_9BACT</name>
<keyword evidence="6" id="KW-0500">Molybdenum</keyword>
<comment type="cofactor">
    <cofactor evidence="6">
        <name>Mg(2+)</name>
        <dbReference type="ChEBI" id="CHEBI:18420"/>
    </cofactor>
</comment>
<evidence type="ECO:0000256" key="7">
    <source>
        <dbReference type="SAM" id="MobiDB-lite"/>
    </source>
</evidence>
<dbReference type="GO" id="GO:0005829">
    <property type="term" value="C:cytosol"/>
    <property type="evidence" value="ECO:0007669"/>
    <property type="project" value="TreeGrafter"/>
</dbReference>
<dbReference type="Gene3D" id="2.170.190.11">
    <property type="entry name" value="Molybdopterin biosynthesis moea protein, domain 3"/>
    <property type="match status" value="1"/>
</dbReference>
<dbReference type="Pfam" id="PF03453">
    <property type="entry name" value="MoeA_N"/>
    <property type="match status" value="1"/>
</dbReference>
<dbReference type="GO" id="GO:0061599">
    <property type="term" value="F:molybdopterin molybdotransferase activity"/>
    <property type="evidence" value="ECO:0007669"/>
    <property type="project" value="UniProtKB-UniRule"/>
</dbReference>
<gene>
    <name evidence="9" type="ORF">FDQ92_08475</name>
</gene>
<dbReference type="OrthoDB" id="9804758at2"/>
<dbReference type="InterPro" id="IPR008284">
    <property type="entry name" value="MoCF_biosynth_CS"/>
</dbReference>
<evidence type="ECO:0000256" key="4">
    <source>
        <dbReference type="ARBA" id="ARBA00023150"/>
    </source>
</evidence>
<evidence type="ECO:0000256" key="6">
    <source>
        <dbReference type="RuleBase" id="RU365090"/>
    </source>
</evidence>
<comment type="function">
    <text evidence="1 6">Catalyzes the insertion of molybdate into adenylated molybdopterin with the concomitant release of AMP.</text>
</comment>
<evidence type="ECO:0000313" key="9">
    <source>
        <dbReference type="EMBL" id="QCQ22190.1"/>
    </source>
</evidence>
<dbReference type="InterPro" id="IPR001453">
    <property type="entry name" value="MoaB/Mog_dom"/>
</dbReference>
<organism evidence="9 10">
    <name type="scientific">Desulfoglaeba alkanexedens ALDC</name>
    <dbReference type="NCBI Taxonomy" id="980445"/>
    <lineage>
        <taxon>Bacteria</taxon>
        <taxon>Pseudomonadati</taxon>
        <taxon>Thermodesulfobacteriota</taxon>
        <taxon>Syntrophobacteria</taxon>
        <taxon>Syntrophobacterales</taxon>
        <taxon>Syntrophobacteraceae</taxon>
        <taxon>Desulfoglaeba</taxon>
    </lineage>
</organism>
<dbReference type="AlphaFoldDB" id="A0A4P8L2Y2"/>
<dbReference type="SMART" id="SM00852">
    <property type="entry name" value="MoCF_biosynth"/>
    <property type="match status" value="1"/>
</dbReference>
<keyword evidence="6" id="KW-0460">Magnesium</keyword>
<accession>A0A4P8L2Y2</accession>
<keyword evidence="6" id="KW-0479">Metal-binding</keyword>
<dbReference type="GO" id="GO:0046872">
    <property type="term" value="F:metal ion binding"/>
    <property type="evidence" value="ECO:0007669"/>
    <property type="project" value="UniProtKB-UniRule"/>
</dbReference>
<dbReference type="GO" id="GO:0006777">
    <property type="term" value="P:Mo-molybdopterin cofactor biosynthetic process"/>
    <property type="evidence" value="ECO:0007669"/>
    <property type="project" value="UniProtKB-UniRule"/>
</dbReference>
<comment type="similarity">
    <text evidence="3 6">Belongs to the MoeA family.</text>
</comment>
<dbReference type="UniPathway" id="UPA00344"/>
<evidence type="ECO:0000259" key="8">
    <source>
        <dbReference type="SMART" id="SM00852"/>
    </source>
</evidence>
<evidence type="ECO:0000256" key="3">
    <source>
        <dbReference type="ARBA" id="ARBA00010763"/>
    </source>
</evidence>
<sequence length="452" mass="47948">MGIEAGASGQLCSQAGAWEQGGKPGGRSKGKETMAEKPIGLEEARERTRRLATPKPAETISLSEALGRVLAEDVKAPRDFPPEARSRRDGFAVRSGDTLGATRERPVLLERLPGLLAAGHFPSIALKAHQCARVVTGAPLPDGADAVIAQEHVKAQGSWIVVSEPFAPGSHVIPAGEEARTHRTVLHRGTCLNPTALAILVNLGVGKTTVFGKPSAALLATGDEVAEPEEKAPGPGVFASGRYILSLLVRLWGGNADSLGIARDDPDEIARRLDDARADLVVTTGGTGHGERDLIAQVWNSLGIAPVFQRIRATPGHRTALGCRGSQIFLALSGNPWAARVIFQELAAPLLAAWQGIQALERFEVPAVITEGVTKRRGETRAIPGVCDFSTAPPRFHPSRSAPGEYLESIGFANAYVLLEEGVDHLPDGGTVTVRFFDLPLWVETRLKASNP</sequence>
<comment type="catalytic activity">
    <reaction evidence="5">
        <text>adenylyl-molybdopterin + molybdate = Mo-molybdopterin + AMP + H(+)</text>
        <dbReference type="Rhea" id="RHEA:35047"/>
        <dbReference type="ChEBI" id="CHEBI:15378"/>
        <dbReference type="ChEBI" id="CHEBI:36264"/>
        <dbReference type="ChEBI" id="CHEBI:62727"/>
        <dbReference type="ChEBI" id="CHEBI:71302"/>
        <dbReference type="ChEBI" id="CHEBI:456215"/>
        <dbReference type="EC" id="2.10.1.1"/>
    </reaction>
</comment>
<dbReference type="KEGG" id="dax:FDQ92_08475"/>